<gene>
    <name evidence="2" type="ORF">OE647_13045</name>
</gene>
<accession>A0ABT2Z3H3</accession>
<dbReference type="PANTHER" id="PTHR41521">
    <property type="match status" value="1"/>
</dbReference>
<dbReference type="InterPro" id="IPR011008">
    <property type="entry name" value="Dimeric_a/b-barrel"/>
</dbReference>
<organism evidence="2 3">
    <name type="scientific">Albidovulum sediminicola</name>
    <dbReference type="NCBI Taxonomy" id="2984331"/>
    <lineage>
        <taxon>Bacteria</taxon>
        <taxon>Pseudomonadati</taxon>
        <taxon>Pseudomonadota</taxon>
        <taxon>Alphaproteobacteria</taxon>
        <taxon>Rhodobacterales</taxon>
        <taxon>Paracoccaceae</taxon>
        <taxon>Albidovulum</taxon>
    </lineage>
</organism>
<reference evidence="2 3" key="1">
    <citation type="submission" date="2022-10" db="EMBL/GenBank/DDBJ databases">
        <title>Defluviimonas sp. nov., isolated from ocean surface water.</title>
        <authorList>
            <person name="He W."/>
            <person name="Wang L."/>
            <person name="Zhang D.-F."/>
        </authorList>
    </citation>
    <scope>NUCLEOTIDE SEQUENCE [LARGE SCALE GENOMIC DNA]</scope>
    <source>
        <strain evidence="2 3">WL0075</strain>
    </source>
</reference>
<protein>
    <submittedName>
        <fullName evidence="2">DUF1330 domain-containing protein</fullName>
    </submittedName>
</protein>
<dbReference type="SUPFAM" id="SSF54909">
    <property type="entry name" value="Dimeric alpha+beta barrel"/>
    <property type="match status" value="1"/>
</dbReference>
<sequence>MAKGYWIGHITVKDPDAYERYKSANATAFEKFGGRFIVRGGRFQCLVGQSRERHVVIEFDSYEAALACYNSPEYRAAQELQTASSENDIIVIEGA</sequence>
<dbReference type="EMBL" id="JAOWLA010000011">
    <property type="protein sequence ID" value="MCV2865653.1"/>
    <property type="molecule type" value="Genomic_DNA"/>
</dbReference>
<keyword evidence="3" id="KW-1185">Reference proteome</keyword>
<dbReference type="Gene3D" id="3.30.70.100">
    <property type="match status" value="1"/>
</dbReference>
<dbReference type="PANTHER" id="PTHR41521:SF4">
    <property type="entry name" value="BLR0684 PROTEIN"/>
    <property type="match status" value="1"/>
</dbReference>
<feature type="domain" description="DUF1330" evidence="1">
    <location>
        <begin position="3"/>
        <end position="94"/>
    </location>
</feature>
<evidence type="ECO:0000313" key="3">
    <source>
        <dbReference type="Proteomes" id="UP001652503"/>
    </source>
</evidence>
<name>A0ABT2Z3H3_9RHOB</name>
<proteinExistence type="predicted"/>
<dbReference type="RefSeq" id="WP_263722171.1">
    <property type="nucleotide sequence ID" value="NZ_JAOWLA010000011.1"/>
</dbReference>
<evidence type="ECO:0000259" key="1">
    <source>
        <dbReference type="Pfam" id="PF07045"/>
    </source>
</evidence>
<comment type="caution">
    <text evidence="2">The sequence shown here is derived from an EMBL/GenBank/DDBJ whole genome shotgun (WGS) entry which is preliminary data.</text>
</comment>
<dbReference type="Pfam" id="PF07045">
    <property type="entry name" value="DUF1330"/>
    <property type="match status" value="1"/>
</dbReference>
<dbReference type="InterPro" id="IPR010753">
    <property type="entry name" value="DUF1330"/>
</dbReference>
<dbReference type="Proteomes" id="UP001652503">
    <property type="component" value="Unassembled WGS sequence"/>
</dbReference>
<evidence type="ECO:0000313" key="2">
    <source>
        <dbReference type="EMBL" id="MCV2865653.1"/>
    </source>
</evidence>